<accession>A0A7W9WLW2</accession>
<gene>
    <name evidence="3" type="ORF">HNR57_007001</name>
</gene>
<evidence type="ECO:0000256" key="2">
    <source>
        <dbReference type="SAM" id="SignalP"/>
    </source>
</evidence>
<proteinExistence type="predicted"/>
<protein>
    <submittedName>
        <fullName evidence="3">Uncharacterized protein</fullName>
    </submittedName>
</protein>
<organism evidence="3 4">
    <name type="scientific">Streptomyces paradoxus</name>
    <dbReference type="NCBI Taxonomy" id="66375"/>
    <lineage>
        <taxon>Bacteria</taxon>
        <taxon>Bacillati</taxon>
        <taxon>Actinomycetota</taxon>
        <taxon>Actinomycetes</taxon>
        <taxon>Kitasatosporales</taxon>
        <taxon>Streptomycetaceae</taxon>
        <taxon>Streptomyces</taxon>
    </lineage>
</organism>
<feature type="chain" id="PRO_5039570825" evidence="2">
    <location>
        <begin position="21"/>
        <end position="77"/>
    </location>
</feature>
<evidence type="ECO:0000256" key="1">
    <source>
        <dbReference type="SAM" id="MobiDB-lite"/>
    </source>
</evidence>
<name>A0A7W9WLW2_9ACTN</name>
<sequence>MTTRASRSPLLLLVTTLALAVAGVVLQAQPPRAGSACDSATDGRPAFIHQPGDSGSKPPPVENDPRYALRVGATTAW</sequence>
<feature type="region of interest" description="Disordered" evidence="1">
    <location>
        <begin position="32"/>
        <end position="65"/>
    </location>
</feature>
<keyword evidence="4" id="KW-1185">Reference proteome</keyword>
<dbReference type="EMBL" id="JACHGV010000015">
    <property type="protein sequence ID" value="MBB6081050.1"/>
    <property type="molecule type" value="Genomic_DNA"/>
</dbReference>
<evidence type="ECO:0000313" key="3">
    <source>
        <dbReference type="EMBL" id="MBB6081050.1"/>
    </source>
</evidence>
<comment type="caution">
    <text evidence="3">The sequence shown here is derived from an EMBL/GenBank/DDBJ whole genome shotgun (WGS) entry which is preliminary data.</text>
</comment>
<evidence type="ECO:0000313" key="4">
    <source>
        <dbReference type="Proteomes" id="UP000591537"/>
    </source>
</evidence>
<reference evidence="3 4" key="1">
    <citation type="submission" date="2020-08" db="EMBL/GenBank/DDBJ databases">
        <title>Genomic Encyclopedia of Type Strains, Phase IV (KMG-IV): sequencing the most valuable type-strain genomes for metagenomic binning, comparative biology and taxonomic classification.</title>
        <authorList>
            <person name="Goeker M."/>
        </authorList>
    </citation>
    <scope>NUCLEOTIDE SEQUENCE [LARGE SCALE GENOMIC DNA]</scope>
    <source>
        <strain evidence="3 4">DSM 43350</strain>
    </source>
</reference>
<keyword evidence="2" id="KW-0732">Signal</keyword>
<dbReference type="AlphaFoldDB" id="A0A7W9WLW2"/>
<feature type="signal peptide" evidence="2">
    <location>
        <begin position="1"/>
        <end position="20"/>
    </location>
</feature>
<dbReference type="Proteomes" id="UP000591537">
    <property type="component" value="Unassembled WGS sequence"/>
</dbReference>